<proteinExistence type="predicted"/>
<dbReference type="RefSeq" id="WP_264138355.1">
    <property type="nucleotide sequence ID" value="NZ_JAOYOD010000001.1"/>
</dbReference>
<gene>
    <name evidence="2" type="ORF">N7U62_12715</name>
</gene>
<protein>
    <submittedName>
        <fullName evidence="2">DUF4251 domain-containing protein</fullName>
    </submittedName>
</protein>
<comment type="caution">
    <text evidence="2">The sequence shown here is derived from an EMBL/GenBank/DDBJ whole genome shotgun (WGS) entry which is preliminary data.</text>
</comment>
<name>A0ABT3CVH3_9BACT</name>
<evidence type="ECO:0000313" key="3">
    <source>
        <dbReference type="Proteomes" id="UP001300692"/>
    </source>
</evidence>
<dbReference type="Gene3D" id="2.40.128.410">
    <property type="match status" value="1"/>
</dbReference>
<sequence>MRSLLIIFALLLLTAFAVLAQDKQSKRAAKKEAEAKKYALTKEILESGEYYFVADWATTQKGRRINLISNPNQFKISDQKAEASMPYFGAVQMYDMSGQGGINIEGPVENYEVKYNEKKNRITVTFKARSSTGNETYACTFNMGATGGTSLSITSGARNRISYSGQIKALSDTNPKE</sequence>
<keyword evidence="1" id="KW-0732">Signal</keyword>
<feature type="chain" id="PRO_5045488916" evidence="1">
    <location>
        <begin position="21"/>
        <end position="177"/>
    </location>
</feature>
<accession>A0ABT3CVH3</accession>
<dbReference type="InterPro" id="IPR025347">
    <property type="entry name" value="DUF4251"/>
</dbReference>
<dbReference type="Pfam" id="PF14059">
    <property type="entry name" value="DUF4251"/>
    <property type="match status" value="1"/>
</dbReference>
<evidence type="ECO:0000256" key="1">
    <source>
        <dbReference type="SAM" id="SignalP"/>
    </source>
</evidence>
<dbReference type="Proteomes" id="UP001300692">
    <property type="component" value="Unassembled WGS sequence"/>
</dbReference>
<dbReference type="EMBL" id="JAOYOD010000001">
    <property type="protein sequence ID" value="MCV9387534.1"/>
    <property type="molecule type" value="Genomic_DNA"/>
</dbReference>
<organism evidence="2 3">
    <name type="scientific">Reichenbachiella ulvae</name>
    <dbReference type="NCBI Taxonomy" id="2980104"/>
    <lineage>
        <taxon>Bacteria</taxon>
        <taxon>Pseudomonadati</taxon>
        <taxon>Bacteroidota</taxon>
        <taxon>Cytophagia</taxon>
        <taxon>Cytophagales</taxon>
        <taxon>Reichenbachiellaceae</taxon>
        <taxon>Reichenbachiella</taxon>
    </lineage>
</organism>
<feature type="signal peptide" evidence="1">
    <location>
        <begin position="1"/>
        <end position="20"/>
    </location>
</feature>
<evidence type="ECO:0000313" key="2">
    <source>
        <dbReference type="EMBL" id="MCV9387534.1"/>
    </source>
</evidence>
<reference evidence="2 3" key="1">
    <citation type="submission" date="2022-10" db="EMBL/GenBank/DDBJ databases">
        <title>Comparative genomics and taxonomic characterization of three novel marine species of genus Reichenbachiella exhibiting antioxidant and polysaccharide degradation activities.</title>
        <authorList>
            <person name="Muhammad N."/>
            <person name="Lee Y.-J."/>
            <person name="Ko J."/>
            <person name="Kim S.-G."/>
        </authorList>
    </citation>
    <scope>NUCLEOTIDE SEQUENCE [LARGE SCALE GENOMIC DNA]</scope>
    <source>
        <strain evidence="2 3">ABR2-5</strain>
    </source>
</reference>
<keyword evidence="3" id="KW-1185">Reference proteome</keyword>